<evidence type="ECO:0000256" key="2">
    <source>
        <dbReference type="ARBA" id="ARBA00023157"/>
    </source>
</evidence>
<dbReference type="InterPro" id="IPR012997">
    <property type="entry name" value="RplA"/>
</dbReference>
<feature type="domain" description="Apple" evidence="5">
    <location>
        <begin position="13"/>
        <end position="82"/>
    </location>
</feature>
<dbReference type="PANTHER" id="PTHR34183">
    <property type="entry name" value="ENDOLYTIC PEPTIDOGLYCAN TRANSGLYCOSYLASE RLPA"/>
    <property type="match status" value="1"/>
</dbReference>
<dbReference type="GO" id="GO:0016998">
    <property type="term" value="P:cell wall macromolecule catabolic process"/>
    <property type="evidence" value="ECO:0007669"/>
    <property type="project" value="InterPro"/>
</dbReference>
<dbReference type="OrthoDB" id="7773620at2759"/>
<keyword evidence="1" id="KW-0677">Repeat</keyword>
<dbReference type="Gene3D" id="3.50.4.10">
    <property type="entry name" value="Hepatocyte Growth Factor"/>
    <property type="match status" value="1"/>
</dbReference>
<keyword evidence="4" id="KW-0961">Cell wall biogenesis/degradation</keyword>
<accession>A0A9Q0NFQ7</accession>
<dbReference type="InterPro" id="IPR009009">
    <property type="entry name" value="RlpA-like_DPBB"/>
</dbReference>
<dbReference type="EMBL" id="WJQU01000001">
    <property type="protein sequence ID" value="KAJ6649032.1"/>
    <property type="molecule type" value="Genomic_DNA"/>
</dbReference>
<dbReference type="GO" id="GO:0005576">
    <property type="term" value="C:extracellular region"/>
    <property type="evidence" value="ECO:0007669"/>
    <property type="project" value="InterPro"/>
</dbReference>
<dbReference type="PANTHER" id="PTHR34183:SF8">
    <property type="entry name" value="ENDOLYTIC PEPTIDOGLYCAN TRANSGLYCOSYLASE RLPA-RELATED"/>
    <property type="match status" value="1"/>
</dbReference>
<dbReference type="HAMAP" id="MF_02071">
    <property type="entry name" value="RlpA"/>
    <property type="match status" value="1"/>
</dbReference>
<gene>
    <name evidence="6" type="ORF">Bhyg_04264</name>
</gene>
<dbReference type="InterPro" id="IPR034718">
    <property type="entry name" value="RlpA"/>
</dbReference>
<keyword evidence="2" id="KW-1015">Disulfide bond</keyword>
<dbReference type="Pfam" id="PF03330">
    <property type="entry name" value="DPBB_1"/>
    <property type="match status" value="1"/>
</dbReference>
<dbReference type="SUPFAM" id="SSF53955">
    <property type="entry name" value="Lysozyme-like"/>
    <property type="match status" value="1"/>
</dbReference>
<dbReference type="SMART" id="SM00223">
    <property type="entry name" value="APPLE"/>
    <property type="match status" value="1"/>
</dbReference>
<dbReference type="InterPro" id="IPR000726">
    <property type="entry name" value="Glyco_hydro_19_cat"/>
</dbReference>
<dbReference type="Gene3D" id="2.40.40.10">
    <property type="entry name" value="RlpA-like domain"/>
    <property type="match status" value="1"/>
</dbReference>
<feature type="non-terminal residue" evidence="6">
    <location>
        <position position="1"/>
    </location>
</feature>
<evidence type="ECO:0000313" key="6">
    <source>
        <dbReference type="EMBL" id="KAJ6649032.1"/>
    </source>
</evidence>
<evidence type="ECO:0000313" key="7">
    <source>
        <dbReference type="Proteomes" id="UP001151699"/>
    </source>
</evidence>
<dbReference type="GO" id="GO:0004568">
    <property type="term" value="F:chitinase activity"/>
    <property type="evidence" value="ECO:0007669"/>
    <property type="project" value="InterPro"/>
</dbReference>
<dbReference type="InterPro" id="IPR000177">
    <property type="entry name" value="Apple"/>
</dbReference>
<evidence type="ECO:0000259" key="5">
    <source>
        <dbReference type="SMART" id="SM00223"/>
    </source>
</evidence>
<dbReference type="Gene3D" id="1.10.530.10">
    <property type="match status" value="1"/>
</dbReference>
<dbReference type="SUPFAM" id="SSF50685">
    <property type="entry name" value="Barwin-like endoglucanases"/>
    <property type="match status" value="1"/>
</dbReference>
<dbReference type="GO" id="GO:0006508">
    <property type="term" value="P:proteolysis"/>
    <property type="evidence" value="ECO:0007669"/>
    <property type="project" value="InterPro"/>
</dbReference>
<evidence type="ECO:0000256" key="3">
    <source>
        <dbReference type="ARBA" id="ARBA00023239"/>
    </source>
</evidence>
<feature type="non-terminal residue" evidence="6">
    <location>
        <position position="440"/>
    </location>
</feature>
<dbReference type="GO" id="GO:0016829">
    <property type="term" value="F:lyase activity"/>
    <property type="evidence" value="ECO:0007669"/>
    <property type="project" value="UniProtKB-KW"/>
</dbReference>
<evidence type="ECO:0000256" key="1">
    <source>
        <dbReference type="ARBA" id="ARBA00022737"/>
    </source>
</evidence>
<dbReference type="GO" id="GO:0006032">
    <property type="term" value="P:chitin catabolic process"/>
    <property type="evidence" value="ECO:0007669"/>
    <property type="project" value="InterPro"/>
</dbReference>
<proteinExistence type="inferred from homology"/>
<dbReference type="InterPro" id="IPR036908">
    <property type="entry name" value="RlpA-like_sf"/>
</dbReference>
<dbReference type="NCBIfam" id="TIGR00413">
    <property type="entry name" value="rlpA"/>
    <property type="match status" value="1"/>
</dbReference>
<keyword evidence="7" id="KW-1185">Reference proteome</keyword>
<keyword evidence="3" id="KW-0456">Lyase</keyword>
<name>A0A9Q0NFQ7_9DIPT</name>
<dbReference type="GO" id="GO:0071555">
    <property type="term" value="P:cell wall organization"/>
    <property type="evidence" value="ECO:0007669"/>
    <property type="project" value="UniProtKB-KW"/>
</dbReference>
<reference evidence="6" key="1">
    <citation type="submission" date="2022-07" db="EMBL/GenBank/DDBJ databases">
        <authorList>
            <person name="Trinca V."/>
            <person name="Uliana J.V.C."/>
            <person name="Torres T.T."/>
            <person name="Ward R.J."/>
            <person name="Monesi N."/>
        </authorList>
    </citation>
    <scope>NUCLEOTIDE SEQUENCE</scope>
    <source>
        <strain evidence="6">HSMRA1968</strain>
        <tissue evidence="6">Whole embryos</tissue>
    </source>
</reference>
<dbReference type="Proteomes" id="UP001151699">
    <property type="component" value="Chromosome A"/>
</dbReference>
<dbReference type="CDD" id="cd00325">
    <property type="entry name" value="chitinase_GH19"/>
    <property type="match status" value="1"/>
</dbReference>
<evidence type="ECO:0000256" key="4">
    <source>
        <dbReference type="ARBA" id="ARBA00023316"/>
    </source>
</evidence>
<dbReference type="Pfam" id="PF00182">
    <property type="entry name" value="Glyco_hydro_19"/>
    <property type="match status" value="1"/>
</dbReference>
<dbReference type="AlphaFoldDB" id="A0A9Q0NFQ7"/>
<dbReference type="CDD" id="cd22268">
    <property type="entry name" value="DPBB_RlpA-like"/>
    <property type="match status" value="1"/>
</dbReference>
<protein>
    <submittedName>
        <fullName evidence="6">Endochitinase</fullName>
    </submittedName>
</protein>
<comment type="caution">
    <text evidence="6">The sequence shown here is derived from an EMBL/GenBank/DDBJ whole genome shotgun (WGS) entry which is preliminary data.</text>
</comment>
<sequence>VGTLVTSSYQQSCSSQSNSDIGLPDLKSVSGQPLGNCCDICKKTGGCKAYAWNNFQGGTCWLKSGTGPVISKSGVTVGILQGSSNPGSSGSANCWWSGCQPTTWAQRGCFPADKWVQSKSESCSGGNKYYCCARSGSVTPPNPPGGALISFVEFSTAVTSNGYPKPSQQTYDAFIKGLPKGSISSKEEAAMALSQFIHESAGLTAKREFKCISNGCPGEYETPGCDAPGQHYYGRGYIQLSWCANYRAASQDLLGNNNLVTNPNSVATDENLAWDTAFWFWKVNVHTKDGVSSGHFGATTKGINGGLECGNGPNVAIARTRFLKLCIFIPNVQCLGGSLGRKPVESGMCSFYGAPGELPPGALTASGEVFNPNAMTSAHKTLPFGRNVRVKNERTGQTVDVRINDRGPFVAGRILDLSYAAFARIANHDVGVIPCSYVFI</sequence>
<organism evidence="6 7">
    <name type="scientific">Pseudolycoriella hygida</name>
    <dbReference type="NCBI Taxonomy" id="35572"/>
    <lineage>
        <taxon>Eukaryota</taxon>
        <taxon>Metazoa</taxon>
        <taxon>Ecdysozoa</taxon>
        <taxon>Arthropoda</taxon>
        <taxon>Hexapoda</taxon>
        <taxon>Insecta</taxon>
        <taxon>Pterygota</taxon>
        <taxon>Neoptera</taxon>
        <taxon>Endopterygota</taxon>
        <taxon>Diptera</taxon>
        <taxon>Nematocera</taxon>
        <taxon>Sciaroidea</taxon>
        <taxon>Sciaridae</taxon>
        <taxon>Pseudolycoriella</taxon>
    </lineage>
</organism>
<dbReference type="InterPro" id="IPR023346">
    <property type="entry name" value="Lysozyme-like_dom_sf"/>
</dbReference>